<dbReference type="OrthoDB" id="10263536at2759"/>
<dbReference type="InterPro" id="IPR028896">
    <property type="entry name" value="GcvT/YgfZ/DmdA"/>
</dbReference>
<accession>A0A813FW31</accession>
<feature type="region of interest" description="Disordered" evidence="1">
    <location>
        <begin position="421"/>
        <end position="440"/>
    </location>
</feature>
<feature type="compositionally biased region" description="Polar residues" evidence="1">
    <location>
        <begin position="295"/>
        <end position="306"/>
    </location>
</feature>
<protein>
    <recommendedName>
        <fullName evidence="2">Aminomethyltransferase C-terminal domain-containing protein</fullName>
    </recommendedName>
</protein>
<dbReference type="Proteomes" id="UP000654075">
    <property type="component" value="Unassembled WGS sequence"/>
</dbReference>
<feature type="region of interest" description="Disordered" evidence="1">
    <location>
        <begin position="283"/>
        <end position="310"/>
    </location>
</feature>
<evidence type="ECO:0000313" key="4">
    <source>
        <dbReference type="Proteomes" id="UP000654075"/>
    </source>
</evidence>
<evidence type="ECO:0000256" key="1">
    <source>
        <dbReference type="SAM" id="MobiDB-lite"/>
    </source>
</evidence>
<dbReference type="PANTHER" id="PTHR43757:SF2">
    <property type="entry name" value="AMINOMETHYLTRANSFERASE, MITOCHONDRIAL"/>
    <property type="match status" value="1"/>
</dbReference>
<dbReference type="PANTHER" id="PTHR43757">
    <property type="entry name" value="AMINOMETHYLTRANSFERASE"/>
    <property type="match status" value="1"/>
</dbReference>
<feature type="compositionally biased region" description="Low complexity" evidence="1">
    <location>
        <begin position="111"/>
        <end position="131"/>
    </location>
</feature>
<evidence type="ECO:0000259" key="2">
    <source>
        <dbReference type="Pfam" id="PF08669"/>
    </source>
</evidence>
<reference evidence="3" key="1">
    <citation type="submission" date="2021-02" db="EMBL/GenBank/DDBJ databases">
        <authorList>
            <person name="Dougan E. K."/>
            <person name="Rhodes N."/>
            <person name="Thang M."/>
            <person name="Chan C."/>
        </authorList>
    </citation>
    <scope>NUCLEOTIDE SEQUENCE</scope>
</reference>
<sequence length="730" mass="75379">MAYQQQMSGGNGNQMMVVCMVPVSYQQGGEGQGGAGAAVTNGAGAGGWANMGGMQMAQGMQMDGAHWGGGGDMQQSSGQAIQMAGGGYQWIQNQGMAMQYGGARQMMHNTQGQQQQQQWGQPFGGQQDQRQQGGGNSPAWADASIKAFVPQGLQAPQVVRQNVDKAKTMTLPHKPGQADADNDWRGSAGRTAGVVPQQAARPLPVMQQQKPKAVGKAENGVLGQPALPGSVTLNASAGTNGTNEVPGAAVTNGLNGTTFLPQFQRVEPANAQKGFSATIRALNLEPNPDPGANAPQKSTKKLQNIPSMPKASKPLAPVAVPAVPGVQEIPSVVREEALPAPVEVYLAPVNVQAQPLQQPQEVKEQPKAAWPVAQAQPAVVEQQKPHAAAAAQPVASKQPFAAAVAQPKAAVKQSAVAQPKAVQPPAQAQQNIPGMAPAATETKAQQNIPGMAPVATETKAKAPAAVQAPVQQPKAAGQVQPVKAVVAPVQAKAAEPKAPEQPKVEAPAPFKKGVGWRRDDIVAAAPLEGVPKSEPLRTIVAPVVEKPVVAEAAPVVAAVVPVVAAAPIQAPNGAPKEANVEAKVVAPVFVAPAAKAKAAQSGPVPTPVEKPAGRDPASKNPFLGSDFDAGEKVLAQLNDKTLVKKLRAGLMNPTGPPAREGADIETLDGLVVGKVTSGTMAPCIKKNISMGYINKPHNKQGTELQVVVRGKRYPATVTKMPFVPTKYYKI</sequence>
<dbReference type="AlphaFoldDB" id="A0A813FW31"/>
<dbReference type="Pfam" id="PF08669">
    <property type="entry name" value="GCV_T_C"/>
    <property type="match status" value="1"/>
</dbReference>
<feature type="compositionally biased region" description="Low complexity" evidence="1">
    <location>
        <begin position="421"/>
        <end position="430"/>
    </location>
</feature>
<dbReference type="Gene3D" id="2.40.30.110">
    <property type="entry name" value="Aminomethyltransferase beta-barrel domains"/>
    <property type="match status" value="1"/>
</dbReference>
<organism evidence="3 4">
    <name type="scientific">Polarella glacialis</name>
    <name type="common">Dinoflagellate</name>
    <dbReference type="NCBI Taxonomy" id="89957"/>
    <lineage>
        <taxon>Eukaryota</taxon>
        <taxon>Sar</taxon>
        <taxon>Alveolata</taxon>
        <taxon>Dinophyceae</taxon>
        <taxon>Suessiales</taxon>
        <taxon>Suessiaceae</taxon>
        <taxon>Polarella</taxon>
    </lineage>
</organism>
<comment type="caution">
    <text evidence="3">The sequence shown here is derived from an EMBL/GenBank/DDBJ whole genome shotgun (WGS) entry which is preliminary data.</text>
</comment>
<feature type="region of interest" description="Disordered" evidence="1">
    <location>
        <begin position="106"/>
        <end position="139"/>
    </location>
</feature>
<dbReference type="InterPro" id="IPR029043">
    <property type="entry name" value="GcvT/YgfZ_C"/>
</dbReference>
<dbReference type="OMA" id="IWTSIVP"/>
<dbReference type="GO" id="GO:0005739">
    <property type="term" value="C:mitochondrion"/>
    <property type="evidence" value="ECO:0007669"/>
    <property type="project" value="TreeGrafter"/>
</dbReference>
<dbReference type="EMBL" id="CAJNNV010026025">
    <property type="protein sequence ID" value="CAE8616994.1"/>
    <property type="molecule type" value="Genomic_DNA"/>
</dbReference>
<evidence type="ECO:0000313" key="3">
    <source>
        <dbReference type="EMBL" id="CAE8616994.1"/>
    </source>
</evidence>
<keyword evidence="4" id="KW-1185">Reference proteome</keyword>
<feature type="domain" description="Aminomethyltransferase C-terminal" evidence="2">
    <location>
        <begin position="654"/>
        <end position="723"/>
    </location>
</feature>
<name>A0A813FW31_POLGL</name>
<gene>
    <name evidence="3" type="ORF">PGLA1383_LOCUS34661</name>
</gene>
<proteinExistence type="predicted"/>
<dbReference type="SUPFAM" id="SSF101790">
    <property type="entry name" value="Aminomethyltransferase beta-barrel domain"/>
    <property type="match status" value="1"/>
</dbReference>
<dbReference type="InterPro" id="IPR013977">
    <property type="entry name" value="GcvT_C"/>
</dbReference>